<sequence length="55" mass="5934">MRQKTHDCLGSNALAAAGFADYSDGFAWLNMESDAAHGLHLAAADMEGYLEILDF</sequence>
<dbReference type="Proteomes" id="UP001500340">
    <property type="component" value="Unassembled WGS sequence"/>
</dbReference>
<proteinExistence type="predicted"/>
<organism evidence="1 2">
    <name type="scientific">Paenibacillus motobuensis</name>
    <dbReference type="NCBI Taxonomy" id="295324"/>
    <lineage>
        <taxon>Bacteria</taxon>
        <taxon>Bacillati</taxon>
        <taxon>Bacillota</taxon>
        <taxon>Bacilli</taxon>
        <taxon>Bacillales</taxon>
        <taxon>Paenibacillaceae</taxon>
        <taxon>Paenibacillus</taxon>
    </lineage>
</organism>
<evidence type="ECO:0000313" key="2">
    <source>
        <dbReference type="Proteomes" id="UP001500340"/>
    </source>
</evidence>
<gene>
    <name evidence="1" type="ORF">GCM10008933_23430</name>
</gene>
<comment type="caution">
    <text evidence="1">The sequence shown here is derived from an EMBL/GenBank/DDBJ whole genome shotgun (WGS) entry which is preliminary data.</text>
</comment>
<accession>A0ABP3I5W2</accession>
<dbReference type="EMBL" id="BAAACX010000009">
    <property type="protein sequence ID" value="GAA0391858.1"/>
    <property type="molecule type" value="Genomic_DNA"/>
</dbReference>
<reference evidence="2" key="1">
    <citation type="journal article" date="2019" name="Int. J. Syst. Evol. Microbiol.">
        <title>The Global Catalogue of Microorganisms (GCM) 10K type strain sequencing project: providing services to taxonomists for standard genome sequencing and annotation.</title>
        <authorList>
            <consortium name="The Broad Institute Genomics Platform"/>
            <consortium name="The Broad Institute Genome Sequencing Center for Infectious Disease"/>
            <person name="Wu L."/>
            <person name="Ma J."/>
        </authorList>
    </citation>
    <scope>NUCLEOTIDE SEQUENCE [LARGE SCALE GENOMIC DNA]</scope>
    <source>
        <strain evidence="2">JCM 12774</strain>
    </source>
</reference>
<evidence type="ECO:0000313" key="1">
    <source>
        <dbReference type="EMBL" id="GAA0391858.1"/>
    </source>
</evidence>
<protein>
    <submittedName>
        <fullName evidence="1">Uncharacterized protein</fullName>
    </submittedName>
</protein>
<keyword evidence="2" id="KW-1185">Reference proteome</keyword>
<name>A0ABP3I5W2_9BACL</name>